<dbReference type="InterPro" id="IPR036388">
    <property type="entry name" value="WH-like_DNA-bd_sf"/>
</dbReference>
<dbReference type="RefSeq" id="WP_390284571.1">
    <property type="nucleotide sequence ID" value="NZ_JBHUDI010000002.1"/>
</dbReference>
<evidence type="ECO:0000259" key="1">
    <source>
        <dbReference type="Pfam" id="PF09339"/>
    </source>
</evidence>
<proteinExistence type="predicted"/>
<dbReference type="Pfam" id="PF09339">
    <property type="entry name" value="HTH_IclR"/>
    <property type="match status" value="1"/>
</dbReference>
<dbReference type="SUPFAM" id="SSF46785">
    <property type="entry name" value="Winged helix' DNA-binding domain"/>
    <property type="match status" value="1"/>
</dbReference>
<dbReference type="InterPro" id="IPR005471">
    <property type="entry name" value="Tscrpt_reg_IclR_N"/>
</dbReference>
<name>A0ABD6BDK5_9EURY</name>
<dbReference type="EMBL" id="JBHUDI010000002">
    <property type="protein sequence ID" value="MFD1562646.1"/>
    <property type="molecule type" value="Genomic_DNA"/>
</dbReference>
<sequence>MIQSFDGATLAELVDHFDLAKRSVQPHLTTLRHHGYVVKEGKQYHIGLKFYNRGEYARSRKQAYHLAAEAVRDIADTTNEEVDFLDANDGKALTVYELEAQLVTTALESVDRWVRFYRTILYRIDSNSQSSPLRRSFRMRKKRSLMRLTTISKHCS</sequence>
<evidence type="ECO:0000313" key="3">
    <source>
        <dbReference type="Proteomes" id="UP001597076"/>
    </source>
</evidence>
<organism evidence="2 3">
    <name type="scientific">Haloarchaeobius amylolyticus</name>
    <dbReference type="NCBI Taxonomy" id="1198296"/>
    <lineage>
        <taxon>Archaea</taxon>
        <taxon>Methanobacteriati</taxon>
        <taxon>Methanobacteriota</taxon>
        <taxon>Stenosarchaea group</taxon>
        <taxon>Halobacteria</taxon>
        <taxon>Halobacteriales</taxon>
        <taxon>Halorubellaceae</taxon>
        <taxon>Haloarchaeobius</taxon>
    </lineage>
</organism>
<dbReference type="AlphaFoldDB" id="A0ABD6BDK5"/>
<feature type="domain" description="HTH iclR-type" evidence="1">
    <location>
        <begin position="7"/>
        <end position="40"/>
    </location>
</feature>
<dbReference type="InterPro" id="IPR036390">
    <property type="entry name" value="WH_DNA-bd_sf"/>
</dbReference>
<protein>
    <submittedName>
        <fullName evidence="2">Helix-turn-helix domain-containing protein</fullName>
    </submittedName>
</protein>
<comment type="caution">
    <text evidence="2">The sequence shown here is derived from an EMBL/GenBank/DDBJ whole genome shotgun (WGS) entry which is preliminary data.</text>
</comment>
<keyword evidence="3" id="KW-1185">Reference proteome</keyword>
<accession>A0ABD6BDK5</accession>
<evidence type="ECO:0000313" key="2">
    <source>
        <dbReference type="EMBL" id="MFD1562646.1"/>
    </source>
</evidence>
<dbReference type="Proteomes" id="UP001597076">
    <property type="component" value="Unassembled WGS sequence"/>
</dbReference>
<gene>
    <name evidence="2" type="ORF">ACFR99_03650</name>
</gene>
<reference evidence="2 3" key="1">
    <citation type="journal article" date="2019" name="Int. J. Syst. Evol. Microbiol.">
        <title>The Global Catalogue of Microorganisms (GCM) 10K type strain sequencing project: providing services to taxonomists for standard genome sequencing and annotation.</title>
        <authorList>
            <consortium name="The Broad Institute Genomics Platform"/>
            <consortium name="The Broad Institute Genome Sequencing Center for Infectious Disease"/>
            <person name="Wu L."/>
            <person name="Ma J."/>
        </authorList>
    </citation>
    <scope>NUCLEOTIDE SEQUENCE [LARGE SCALE GENOMIC DNA]</scope>
    <source>
        <strain evidence="2 3">CGMCC 1.12230</strain>
    </source>
</reference>
<dbReference type="Gene3D" id="1.10.10.10">
    <property type="entry name" value="Winged helix-like DNA-binding domain superfamily/Winged helix DNA-binding domain"/>
    <property type="match status" value="1"/>
</dbReference>